<comment type="caution">
    <text evidence="3">The sequence shown here is derived from an EMBL/GenBank/DDBJ whole genome shotgun (WGS) entry which is preliminary data.</text>
</comment>
<dbReference type="InterPro" id="IPR045919">
    <property type="entry name" value="DUF6338"/>
</dbReference>
<keyword evidence="2" id="KW-0472">Membrane</keyword>
<dbReference type="EMBL" id="JACCHK010000001">
    <property type="protein sequence ID" value="NYH40791.1"/>
    <property type="molecule type" value="Genomic_DNA"/>
</dbReference>
<gene>
    <name evidence="3" type="ORF">HNR22_000518</name>
</gene>
<keyword evidence="4" id="KW-1185">Reference proteome</keyword>
<accession>A0A7Y9WWD9</accession>
<keyword evidence="2" id="KW-0812">Transmembrane</keyword>
<evidence type="ECO:0000256" key="2">
    <source>
        <dbReference type="SAM" id="Phobius"/>
    </source>
</evidence>
<evidence type="ECO:0000256" key="1">
    <source>
        <dbReference type="SAM" id="MobiDB-lite"/>
    </source>
</evidence>
<feature type="transmembrane region" description="Helical" evidence="2">
    <location>
        <begin position="85"/>
        <end position="107"/>
    </location>
</feature>
<dbReference type="AlphaFoldDB" id="A0A7Y9WWD9"/>
<reference evidence="3 4" key="1">
    <citation type="submission" date="2020-07" db="EMBL/GenBank/DDBJ databases">
        <title>Sequencing the genomes of 1000 actinobacteria strains.</title>
        <authorList>
            <person name="Klenk H.-P."/>
        </authorList>
    </citation>
    <scope>NUCLEOTIDE SEQUENCE [LARGE SCALE GENOMIC DNA]</scope>
    <source>
        <strain evidence="3 4">DSM 45876</strain>
    </source>
</reference>
<evidence type="ECO:0000313" key="4">
    <source>
        <dbReference type="Proteomes" id="UP000523545"/>
    </source>
</evidence>
<organism evidence="3 4">
    <name type="scientific">Micromonospora jinlongensis</name>
    <dbReference type="NCBI Taxonomy" id="1287877"/>
    <lineage>
        <taxon>Bacteria</taxon>
        <taxon>Bacillati</taxon>
        <taxon>Actinomycetota</taxon>
        <taxon>Actinomycetes</taxon>
        <taxon>Micromonosporales</taxon>
        <taxon>Micromonosporaceae</taxon>
        <taxon>Micromonospora</taxon>
    </lineage>
</organism>
<dbReference type="RefSeq" id="WP_179778867.1">
    <property type="nucleotide sequence ID" value="NZ_JACCHK010000001.1"/>
</dbReference>
<evidence type="ECO:0000313" key="3">
    <source>
        <dbReference type="EMBL" id="NYH40791.1"/>
    </source>
</evidence>
<feature type="transmembrane region" description="Helical" evidence="2">
    <location>
        <begin position="6"/>
        <end position="22"/>
    </location>
</feature>
<proteinExistence type="predicted"/>
<dbReference type="Proteomes" id="UP000523545">
    <property type="component" value="Unassembled WGS sequence"/>
</dbReference>
<feature type="transmembrane region" description="Helical" evidence="2">
    <location>
        <begin position="43"/>
        <end position="65"/>
    </location>
</feature>
<sequence length="244" mass="26579">MPANAVTVAVLIAALAPGFCFVQTYRRHVLFDKPNPTREIIEFFSAGALATFVASVLVLALGSFVPWLISLHELVVDPRALRASAWHVVLSAGLVLLLSVTLCIVAGEVLGRRAPTRVGHVNAGVMSVRVLATRSPKGREPYLAVELNDGRLAEGYLRHAAIEEDPDRRDLVLQRPLFFSGTGYAVRTPSAAVKLYVPGSMIRVIHISYPPVIVEPMDEDPVAGAGVTPPRRRRWLPLPRNSNK</sequence>
<name>A0A7Y9WWD9_9ACTN</name>
<protein>
    <submittedName>
        <fullName evidence="3">Putative membrane protein</fullName>
    </submittedName>
</protein>
<dbReference type="Pfam" id="PF19865">
    <property type="entry name" value="DUF6338"/>
    <property type="match status" value="1"/>
</dbReference>
<keyword evidence="2" id="KW-1133">Transmembrane helix</keyword>
<feature type="region of interest" description="Disordered" evidence="1">
    <location>
        <begin position="222"/>
        <end position="244"/>
    </location>
</feature>